<comment type="subcellular location">
    <subcellularLocation>
        <location evidence="1">Cell membrane</location>
        <topology evidence="1">Multi-pass membrane protein</topology>
    </subcellularLocation>
</comment>
<dbReference type="Proteomes" id="UP000595448">
    <property type="component" value="Chromosome"/>
</dbReference>
<protein>
    <submittedName>
        <fullName evidence="7">L-arabinose ABC transporter permease AraH</fullName>
    </submittedName>
</protein>
<evidence type="ECO:0000256" key="5">
    <source>
        <dbReference type="ARBA" id="ARBA00023136"/>
    </source>
</evidence>
<feature type="transmembrane region" description="Helical" evidence="6">
    <location>
        <begin position="302"/>
        <end position="321"/>
    </location>
</feature>
<dbReference type="InterPro" id="IPR001851">
    <property type="entry name" value="ABC_transp_permease"/>
</dbReference>
<evidence type="ECO:0000256" key="1">
    <source>
        <dbReference type="ARBA" id="ARBA00004651"/>
    </source>
</evidence>
<dbReference type="PANTHER" id="PTHR32196:SF37">
    <property type="entry name" value="L-ARABINOSE TRANSPORT SYSTEM PERMEASE PROTEIN ARAH"/>
    <property type="match status" value="1"/>
</dbReference>
<proteinExistence type="predicted"/>
<keyword evidence="2" id="KW-1003">Cell membrane</keyword>
<reference evidence="7 8" key="1">
    <citation type="submission" date="2021-01" db="EMBL/GenBank/DDBJ databases">
        <title>Brevundimonas vitis sp. nov., an bacterium isolated from grape (Vitis vinifera).</title>
        <authorList>
            <person name="Jiang L."/>
            <person name="Lee J."/>
        </authorList>
    </citation>
    <scope>NUCLEOTIDE SEQUENCE [LARGE SCALE GENOMIC DNA]</scope>
    <source>
        <strain evidence="7 8">GRTSA-9</strain>
    </source>
</reference>
<dbReference type="NCBIfam" id="NF008441">
    <property type="entry name" value="PRK11285.1"/>
    <property type="match status" value="1"/>
</dbReference>
<dbReference type="Pfam" id="PF02653">
    <property type="entry name" value="BPD_transp_2"/>
    <property type="match status" value="1"/>
</dbReference>
<keyword evidence="3 6" id="KW-0812">Transmembrane</keyword>
<sequence length="335" mass="34144">MTHAAPETTDSPSRSGPRLSRLIAAAGPMLVLLALLSLLAVFVPDFAGVRNIRGLILSVSLVGMIATTMMLVLALREVDLSVGSIVALSGVVAATVIAGSGSVWLGVLAGLGAGLAVGVFNGVVVAKLKVNSLIATLATMEIVRGLAFLTSEGEAVSIPQEQFYALGSGEFLGLNWPVWIMVGCFVVFGLVLNFTVFGKNVLAIGGNPEAARLAGVPVTRVRIIVFALQGLVAGLAGIVLAARITSGQPNTSLGLELAVISACVLGGVSLSGGVASILGVLIGVLIMGAAQNALNLLDVPTFYQYVVRGGILLLAVIADRLRHSGTPAWLSFGGR</sequence>
<keyword evidence="4 6" id="KW-1133">Transmembrane helix</keyword>
<keyword evidence="8" id="KW-1185">Reference proteome</keyword>
<name>A0ABX7BMJ4_9CAUL</name>
<feature type="transmembrane region" description="Helical" evidence="6">
    <location>
        <begin position="80"/>
        <end position="98"/>
    </location>
</feature>
<evidence type="ECO:0000256" key="3">
    <source>
        <dbReference type="ARBA" id="ARBA00022692"/>
    </source>
</evidence>
<dbReference type="PANTHER" id="PTHR32196">
    <property type="entry name" value="ABC TRANSPORTER PERMEASE PROTEIN YPHD-RELATED-RELATED"/>
    <property type="match status" value="1"/>
</dbReference>
<gene>
    <name evidence="7" type="primary">araH</name>
    <name evidence="7" type="ORF">JIP62_01240</name>
</gene>
<evidence type="ECO:0000256" key="6">
    <source>
        <dbReference type="SAM" id="Phobius"/>
    </source>
</evidence>
<feature type="transmembrane region" description="Helical" evidence="6">
    <location>
        <begin position="223"/>
        <end position="245"/>
    </location>
</feature>
<feature type="transmembrane region" description="Helical" evidence="6">
    <location>
        <begin position="104"/>
        <end position="126"/>
    </location>
</feature>
<evidence type="ECO:0000256" key="4">
    <source>
        <dbReference type="ARBA" id="ARBA00022989"/>
    </source>
</evidence>
<feature type="transmembrane region" description="Helical" evidence="6">
    <location>
        <begin position="55"/>
        <end position="73"/>
    </location>
</feature>
<feature type="transmembrane region" description="Helical" evidence="6">
    <location>
        <begin position="178"/>
        <end position="197"/>
    </location>
</feature>
<evidence type="ECO:0000256" key="2">
    <source>
        <dbReference type="ARBA" id="ARBA00022475"/>
    </source>
</evidence>
<dbReference type="CDD" id="cd06579">
    <property type="entry name" value="TM_PBP1_transp_AraH_like"/>
    <property type="match status" value="1"/>
</dbReference>
<feature type="transmembrane region" description="Helical" evidence="6">
    <location>
        <begin position="257"/>
        <end position="290"/>
    </location>
</feature>
<dbReference type="RefSeq" id="WP_201103158.1">
    <property type="nucleotide sequence ID" value="NZ_CP067977.1"/>
</dbReference>
<accession>A0ABX7BMJ4</accession>
<dbReference type="EMBL" id="CP067977">
    <property type="protein sequence ID" value="QQQ18804.1"/>
    <property type="molecule type" value="Genomic_DNA"/>
</dbReference>
<evidence type="ECO:0000313" key="8">
    <source>
        <dbReference type="Proteomes" id="UP000595448"/>
    </source>
</evidence>
<organism evidence="7 8">
    <name type="scientific">Brevundimonas vitisensis</name>
    <dbReference type="NCBI Taxonomy" id="2800818"/>
    <lineage>
        <taxon>Bacteria</taxon>
        <taxon>Pseudomonadati</taxon>
        <taxon>Pseudomonadota</taxon>
        <taxon>Alphaproteobacteria</taxon>
        <taxon>Caulobacterales</taxon>
        <taxon>Caulobacteraceae</taxon>
        <taxon>Brevundimonas</taxon>
    </lineage>
</organism>
<evidence type="ECO:0000313" key="7">
    <source>
        <dbReference type="EMBL" id="QQQ18804.1"/>
    </source>
</evidence>
<keyword evidence="5 6" id="KW-0472">Membrane</keyword>
<feature type="transmembrane region" description="Helical" evidence="6">
    <location>
        <begin position="22"/>
        <end position="43"/>
    </location>
</feature>